<keyword evidence="4" id="KW-1185">Reference proteome</keyword>
<feature type="transmembrane region" description="Helical" evidence="2">
    <location>
        <begin position="116"/>
        <end position="137"/>
    </location>
</feature>
<dbReference type="Proteomes" id="UP000027451">
    <property type="component" value="Unassembled WGS sequence"/>
</dbReference>
<sequence length="332" mass="34352">MEGNLRLPALRVLKDPSLKFGCEWTPACARPVQSESEVALFAARFATAYVPAPSLSDTSSPYRATSLWGVFGKEDIPRAMLRLMQGSNAPSNASDSRTDPIQLAVNAPTTARTYRLSAPVATAIAAACGVFIVWLVLGYPSDSKRDAAPAAQSETRTQQAEPASAPAPVAATAVSTADQPATDAQPSVAEPPASLPAATANDSVAPGIVTADNPKSPAASTAGPEKNGGRVRAVLTPRGKPAFYRIPASDARVVKQESARPARATRVEKIASRSAKHGPARRTRSTPAATIASQSKASESTNPATLYAMLQHSPTLDSNAASSGRASANSAR</sequence>
<gene>
    <name evidence="3" type="ORF">BG60_10255</name>
</gene>
<name>A0A656QJN7_9BURK</name>
<feature type="compositionally biased region" description="Basic and acidic residues" evidence="1">
    <location>
        <begin position="252"/>
        <end position="271"/>
    </location>
</feature>
<evidence type="ECO:0000256" key="1">
    <source>
        <dbReference type="SAM" id="MobiDB-lite"/>
    </source>
</evidence>
<feature type="compositionally biased region" description="Basic residues" evidence="1">
    <location>
        <begin position="274"/>
        <end position="284"/>
    </location>
</feature>
<proteinExistence type="predicted"/>
<reference evidence="3 4" key="1">
    <citation type="submission" date="2014-03" db="EMBL/GenBank/DDBJ databases">
        <title>Draft Genome Sequences of Four Burkholderia Strains.</title>
        <authorList>
            <person name="Liu X.Y."/>
            <person name="Li C.X."/>
            <person name="Xu J.H."/>
        </authorList>
    </citation>
    <scope>NUCLEOTIDE SEQUENCE [LARGE SCALE GENOMIC DNA]</scope>
    <source>
        <strain evidence="3 4">OP-1</strain>
    </source>
</reference>
<keyword evidence="2" id="KW-0472">Membrane</keyword>
<feature type="compositionally biased region" description="Polar residues" evidence="1">
    <location>
        <begin position="285"/>
        <end position="304"/>
    </location>
</feature>
<feature type="compositionally biased region" description="Low complexity" evidence="1">
    <location>
        <begin position="318"/>
        <end position="332"/>
    </location>
</feature>
<protein>
    <submittedName>
        <fullName evidence="3">Uncharacterized protein</fullName>
    </submittedName>
</protein>
<evidence type="ECO:0000313" key="3">
    <source>
        <dbReference type="EMBL" id="KDR28723.1"/>
    </source>
</evidence>
<accession>A0A656QJN7</accession>
<comment type="caution">
    <text evidence="3">The sequence shown here is derived from an EMBL/GenBank/DDBJ whole genome shotgun (WGS) entry which is preliminary data.</text>
</comment>
<keyword evidence="2" id="KW-0812">Transmembrane</keyword>
<organism evidence="3 4">
    <name type="scientific">Caballeronia zhejiangensis</name>
    <dbReference type="NCBI Taxonomy" id="871203"/>
    <lineage>
        <taxon>Bacteria</taxon>
        <taxon>Pseudomonadati</taxon>
        <taxon>Pseudomonadota</taxon>
        <taxon>Betaproteobacteria</taxon>
        <taxon>Burkholderiales</taxon>
        <taxon>Burkholderiaceae</taxon>
        <taxon>Caballeronia</taxon>
    </lineage>
</organism>
<evidence type="ECO:0000256" key="2">
    <source>
        <dbReference type="SAM" id="Phobius"/>
    </source>
</evidence>
<evidence type="ECO:0000313" key="4">
    <source>
        <dbReference type="Proteomes" id="UP000027451"/>
    </source>
</evidence>
<feature type="region of interest" description="Disordered" evidence="1">
    <location>
        <begin position="144"/>
        <end position="232"/>
    </location>
</feature>
<dbReference type="EMBL" id="JFHD01000017">
    <property type="protein sequence ID" value="KDR28723.1"/>
    <property type="molecule type" value="Genomic_DNA"/>
</dbReference>
<dbReference type="AlphaFoldDB" id="A0A656QJN7"/>
<feature type="compositionally biased region" description="Low complexity" evidence="1">
    <location>
        <begin position="163"/>
        <end position="177"/>
    </location>
</feature>
<feature type="region of interest" description="Disordered" evidence="1">
    <location>
        <begin position="251"/>
        <end position="332"/>
    </location>
</feature>
<keyword evidence="2" id="KW-1133">Transmembrane helix</keyword>
<feature type="compositionally biased region" description="Polar residues" evidence="1">
    <location>
        <begin position="152"/>
        <end position="161"/>
    </location>
</feature>